<protein>
    <submittedName>
        <fullName evidence="2">Uncharacterized protein</fullName>
    </submittedName>
</protein>
<proteinExistence type="predicted"/>
<organism evidence="2 3">
    <name type="scientific">Candidatus Bealeia paramacronuclearis</name>
    <dbReference type="NCBI Taxonomy" id="1921001"/>
    <lineage>
        <taxon>Bacteria</taxon>
        <taxon>Pseudomonadati</taxon>
        <taxon>Pseudomonadota</taxon>
        <taxon>Alphaproteobacteria</taxon>
        <taxon>Holosporales</taxon>
        <taxon>Holosporaceae</taxon>
        <taxon>Candidatus Bealeia</taxon>
    </lineage>
</organism>
<keyword evidence="3" id="KW-1185">Reference proteome</keyword>
<gene>
    <name evidence="2" type="ORF">Bealeia1_01006</name>
</gene>
<sequence length="95" mass="10619">MRAIKVLIVVMGILIIAGVVVLGIKIADRMEGKDEPEKKEDLITLPPHAQIKDFQTQDGQIILRLSFPGTTHEEIWLIHGKKGEVLKKIVTQDLV</sequence>
<keyword evidence="1" id="KW-0472">Membrane</keyword>
<feature type="transmembrane region" description="Helical" evidence="1">
    <location>
        <begin position="6"/>
        <end position="24"/>
    </location>
</feature>
<dbReference type="RefSeq" id="WP_331255640.1">
    <property type="nucleotide sequence ID" value="NZ_CP133270.1"/>
</dbReference>
<keyword evidence="1" id="KW-0812">Transmembrane</keyword>
<evidence type="ECO:0000313" key="3">
    <source>
        <dbReference type="Proteomes" id="UP001330434"/>
    </source>
</evidence>
<dbReference type="Proteomes" id="UP001330434">
    <property type="component" value="Chromosome"/>
</dbReference>
<accession>A0ABZ2C2Z1</accession>
<dbReference type="EMBL" id="CP133270">
    <property type="protein sequence ID" value="WVX66819.1"/>
    <property type="molecule type" value="Genomic_DNA"/>
</dbReference>
<reference evidence="2 3" key="1">
    <citation type="journal article" date="2024" name="Environ. Microbiol.">
        <title>Novel evolutionary insights on the interactions of the Holosporales (Alphaproteobacteria) with eukaryotic hosts from comparative genomics.</title>
        <authorList>
            <person name="Giovannini M."/>
            <person name="Petroni G."/>
            <person name="Castelli M."/>
        </authorList>
    </citation>
    <scope>NUCLEOTIDE SEQUENCE [LARGE SCALE GENOMIC DNA]</scope>
    <source>
        <strain evidence="2 3">US_Bl 15I1</strain>
    </source>
</reference>
<name>A0ABZ2C2Z1_9PROT</name>
<evidence type="ECO:0000313" key="2">
    <source>
        <dbReference type="EMBL" id="WVX66819.1"/>
    </source>
</evidence>
<evidence type="ECO:0000256" key="1">
    <source>
        <dbReference type="SAM" id="Phobius"/>
    </source>
</evidence>
<keyword evidence="1" id="KW-1133">Transmembrane helix</keyword>